<accession>A0A9R0IC81</accession>
<organism evidence="2 3">
    <name type="scientific">Spinacia oleracea</name>
    <name type="common">Spinach</name>
    <dbReference type="NCBI Taxonomy" id="3562"/>
    <lineage>
        <taxon>Eukaryota</taxon>
        <taxon>Viridiplantae</taxon>
        <taxon>Streptophyta</taxon>
        <taxon>Embryophyta</taxon>
        <taxon>Tracheophyta</taxon>
        <taxon>Spermatophyta</taxon>
        <taxon>Magnoliopsida</taxon>
        <taxon>eudicotyledons</taxon>
        <taxon>Gunneridae</taxon>
        <taxon>Pentapetalae</taxon>
        <taxon>Caryophyllales</taxon>
        <taxon>Chenopodiaceae</taxon>
        <taxon>Chenopodioideae</taxon>
        <taxon>Anserineae</taxon>
        <taxon>Spinacia</taxon>
    </lineage>
</organism>
<dbReference type="KEGG" id="soe:110786424"/>
<feature type="compositionally biased region" description="Basic and acidic residues" evidence="1">
    <location>
        <begin position="170"/>
        <end position="189"/>
    </location>
</feature>
<evidence type="ECO:0000313" key="2">
    <source>
        <dbReference type="Proteomes" id="UP000813463"/>
    </source>
</evidence>
<dbReference type="RefSeq" id="XP_056687103.1">
    <property type="nucleotide sequence ID" value="XM_056831125.1"/>
</dbReference>
<dbReference type="RefSeq" id="XP_021846672.1">
    <property type="nucleotide sequence ID" value="XM_021990980.1"/>
</dbReference>
<feature type="compositionally biased region" description="Basic and acidic residues" evidence="1">
    <location>
        <begin position="84"/>
        <end position="115"/>
    </location>
</feature>
<evidence type="ECO:0000313" key="4">
    <source>
        <dbReference type="RefSeq" id="XP_056687103.1"/>
    </source>
</evidence>
<evidence type="ECO:0000256" key="1">
    <source>
        <dbReference type="SAM" id="MobiDB-lite"/>
    </source>
</evidence>
<keyword evidence="2" id="KW-1185">Reference proteome</keyword>
<feature type="region of interest" description="Disordered" evidence="1">
    <location>
        <begin position="54"/>
        <end position="221"/>
    </location>
</feature>
<gene>
    <name evidence="3 4" type="primary">LOC110786424</name>
</gene>
<protein>
    <submittedName>
        <fullName evidence="3">Uncharacterized protein LOC110786424</fullName>
    </submittedName>
</protein>
<dbReference type="Proteomes" id="UP000813463">
    <property type="component" value="Chromosome 6"/>
</dbReference>
<reference evidence="2" key="1">
    <citation type="journal article" date="2021" name="Nat. Commun.">
        <title>Genomic analyses provide insights into spinach domestication and the genetic basis of agronomic traits.</title>
        <authorList>
            <person name="Cai X."/>
            <person name="Sun X."/>
            <person name="Xu C."/>
            <person name="Sun H."/>
            <person name="Wang X."/>
            <person name="Ge C."/>
            <person name="Zhang Z."/>
            <person name="Wang Q."/>
            <person name="Fei Z."/>
            <person name="Jiao C."/>
            <person name="Wang Q."/>
        </authorList>
    </citation>
    <scope>NUCLEOTIDE SEQUENCE [LARGE SCALE GENOMIC DNA]</scope>
    <source>
        <strain evidence="2">cv. Varoflay</strain>
    </source>
</reference>
<proteinExistence type="predicted"/>
<sequence>MVSSKLQKPTNEEHKFTQKISEVTAWGNRMLGHKQQEHQAVAKHCTTCKCPAPKDTKPTCTHIQKREHASTVAAKDMKSSAYTETKKKEKEGHPSTVHKDAKHTSCIELKKKEKQQTTNVQTKDSEQPVGAEMKKTDKKEQHAKGNTTNTLSKKVHKDEPTNHWFSSMADHWKEKIMMMKKAKEGKSKDSSSTSDSDSEEESCGIIKTDKRHYQGTKTSSK</sequence>
<reference evidence="3" key="2">
    <citation type="submission" date="2025-04" db="UniProtKB">
        <authorList>
            <consortium name="RefSeq"/>
        </authorList>
    </citation>
    <scope>IDENTIFICATION</scope>
    <source>
        <tissue evidence="4">Leaf</tissue>
    </source>
</reference>
<evidence type="ECO:0000313" key="3">
    <source>
        <dbReference type="RefSeq" id="XP_021846672.1"/>
    </source>
</evidence>
<dbReference type="GeneID" id="110786424"/>
<dbReference type="AlphaFoldDB" id="A0A9R0IC81"/>
<name>A0A9R0IC81_SPIOL</name>
<feature type="compositionally biased region" description="Basic and acidic residues" evidence="1">
    <location>
        <begin position="132"/>
        <end position="143"/>
    </location>
</feature>
<dbReference type="OrthoDB" id="1719445at2759"/>